<reference evidence="4" key="1">
    <citation type="submission" date="2018-06" db="EMBL/GenBank/DDBJ databases">
        <authorList>
            <person name="Zhirakovskaya E."/>
        </authorList>
    </citation>
    <scope>NUCLEOTIDE SEQUENCE</scope>
</reference>
<dbReference type="InterPro" id="IPR001296">
    <property type="entry name" value="Glyco_trans_1"/>
</dbReference>
<dbReference type="Pfam" id="PF00534">
    <property type="entry name" value="Glycos_transf_1"/>
    <property type="match status" value="1"/>
</dbReference>
<gene>
    <name evidence="4" type="ORF">MNBD_GAMMA26-800</name>
</gene>
<keyword evidence="1" id="KW-0808">Transferase</keyword>
<dbReference type="Gene3D" id="3.40.50.2000">
    <property type="entry name" value="Glycogen Phosphorylase B"/>
    <property type="match status" value="2"/>
</dbReference>
<dbReference type="PANTHER" id="PTHR46401:SF2">
    <property type="entry name" value="GLYCOSYLTRANSFERASE WBBK-RELATED"/>
    <property type="match status" value="1"/>
</dbReference>
<feature type="domain" description="Glycosyl transferase family 1" evidence="2">
    <location>
        <begin position="160"/>
        <end position="307"/>
    </location>
</feature>
<evidence type="ECO:0000259" key="3">
    <source>
        <dbReference type="Pfam" id="PF13439"/>
    </source>
</evidence>
<dbReference type="GO" id="GO:0009103">
    <property type="term" value="P:lipopolysaccharide biosynthetic process"/>
    <property type="evidence" value="ECO:0007669"/>
    <property type="project" value="TreeGrafter"/>
</dbReference>
<evidence type="ECO:0000313" key="4">
    <source>
        <dbReference type="EMBL" id="VAX10881.1"/>
    </source>
</evidence>
<dbReference type="GO" id="GO:0016757">
    <property type="term" value="F:glycosyltransferase activity"/>
    <property type="evidence" value="ECO:0007669"/>
    <property type="project" value="InterPro"/>
</dbReference>
<dbReference type="SUPFAM" id="SSF53756">
    <property type="entry name" value="UDP-Glycosyltransferase/glycogen phosphorylase"/>
    <property type="match status" value="1"/>
</dbReference>
<accession>A0A3B1B9D5</accession>
<evidence type="ECO:0000259" key="2">
    <source>
        <dbReference type="Pfam" id="PF00534"/>
    </source>
</evidence>
<evidence type="ECO:0008006" key="5">
    <source>
        <dbReference type="Google" id="ProtNLM"/>
    </source>
</evidence>
<dbReference type="AlphaFoldDB" id="A0A3B1B9D5"/>
<protein>
    <recommendedName>
        <fullName evidence="5">Glycosyltransferase</fullName>
    </recommendedName>
</protein>
<dbReference type="EMBL" id="UOFX01000078">
    <property type="protein sequence ID" value="VAX10881.1"/>
    <property type="molecule type" value="Genomic_DNA"/>
</dbReference>
<name>A0A3B1B9D5_9ZZZZ</name>
<proteinExistence type="predicted"/>
<dbReference type="PANTHER" id="PTHR46401">
    <property type="entry name" value="GLYCOSYLTRANSFERASE WBBK-RELATED"/>
    <property type="match status" value="1"/>
</dbReference>
<dbReference type="Pfam" id="PF13439">
    <property type="entry name" value="Glyco_transf_4"/>
    <property type="match status" value="1"/>
</dbReference>
<feature type="domain" description="Glycosyltransferase subfamily 4-like N-terminal" evidence="3">
    <location>
        <begin position="51"/>
        <end position="147"/>
    </location>
</feature>
<dbReference type="CDD" id="cd03801">
    <property type="entry name" value="GT4_PimA-like"/>
    <property type="match status" value="1"/>
</dbReference>
<evidence type="ECO:0000256" key="1">
    <source>
        <dbReference type="ARBA" id="ARBA00022679"/>
    </source>
</evidence>
<sequence length="337" mass="38304">MHIWFPTVRANSGADQYVKYLADGLTKLGHTAEVTWFSHFYEVFPAMMDRKYVPNNVDVIHTNSWCSYPKCNIPIVTTVHHCVHDPIFNPYRSKLQKIYHELIVKPHEAKAFNQAVKTIAVSHYTAKTVSEIFPDVQPEVIINGVDAGFFSPLPDHHHTQSTTFRLLFVGTQSRRKGIDLLPIIMQKLGSRYSLYIAGDNANKKIKAASNIHTLGHLTKEQLRHWYRQCDALLFPTRYEGFGFAVCEAMACGKPAITTNVTALPEVVQDKKNGLLCPLDDIEAFVEAVRYLKDNPEHKVQLGISARKSVEAHFTLDRMINEYANLYKSLCSVPARQY</sequence>
<organism evidence="4">
    <name type="scientific">hydrothermal vent metagenome</name>
    <dbReference type="NCBI Taxonomy" id="652676"/>
    <lineage>
        <taxon>unclassified sequences</taxon>
        <taxon>metagenomes</taxon>
        <taxon>ecological metagenomes</taxon>
    </lineage>
</organism>
<dbReference type="InterPro" id="IPR028098">
    <property type="entry name" value="Glyco_trans_4-like_N"/>
</dbReference>